<reference evidence="1" key="1">
    <citation type="submission" date="2014-12" db="EMBL/GenBank/DDBJ databases">
        <title>Insight into the proteome of Arion vulgaris.</title>
        <authorList>
            <person name="Aradska J."/>
            <person name="Bulat T."/>
            <person name="Smidak R."/>
            <person name="Sarate P."/>
            <person name="Gangsoo J."/>
            <person name="Sialana F."/>
            <person name="Bilban M."/>
            <person name="Lubec G."/>
        </authorList>
    </citation>
    <scope>NUCLEOTIDE SEQUENCE</scope>
    <source>
        <tissue evidence="1">Skin</tissue>
    </source>
</reference>
<accession>A0A0B7BY85</accession>
<feature type="non-terminal residue" evidence="1">
    <location>
        <position position="1"/>
    </location>
</feature>
<name>A0A0B7BY85_9EUPU</name>
<organism evidence="1">
    <name type="scientific">Arion vulgaris</name>
    <dbReference type="NCBI Taxonomy" id="1028688"/>
    <lineage>
        <taxon>Eukaryota</taxon>
        <taxon>Metazoa</taxon>
        <taxon>Spiralia</taxon>
        <taxon>Lophotrochozoa</taxon>
        <taxon>Mollusca</taxon>
        <taxon>Gastropoda</taxon>
        <taxon>Heterobranchia</taxon>
        <taxon>Euthyneura</taxon>
        <taxon>Panpulmonata</taxon>
        <taxon>Eupulmonata</taxon>
        <taxon>Stylommatophora</taxon>
        <taxon>Helicina</taxon>
        <taxon>Arionoidea</taxon>
        <taxon>Arionidae</taxon>
        <taxon>Arion</taxon>
    </lineage>
</organism>
<proteinExistence type="predicted"/>
<dbReference type="EMBL" id="HACG01051052">
    <property type="protein sequence ID" value="CEK97923.1"/>
    <property type="molecule type" value="Transcribed_RNA"/>
</dbReference>
<dbReference type="AlphaFoldDB" id="A0A0B7BY85"/>
<sequence>ESMRETSRHLESIYKTAIGRAQTLEQLERGMDDLERQIARLKEHTFGINATLV</sequence>
<evidence type="ECO:0000313" key="1">
    <source>
        <dbReference type="EMBL" id="CEK97923.1"/>
    </source>
</evidence>
<gene>
    <name evidence="1" type="primary">ORF217267</name>
</gene>
<protein>
    <submittedName>
        <fullName evidence="1">Uncharacterized protein</fullName>
    </submittedName>
</protein>